<protein>
    <recommendedName>
        <fullName evidence="4">CHCH domain-containing protein</fullName>
    </recommendedName>
</protein>
<dbReference type="PANTHER" id="PTHR13639:SF2">
    <property type="entry name" value="CYTOCHROME C OXIDASE ASSEMBLY FACTOR 4 HOMOLOG, MITOCHONDRIAL"/>
    <property type="match status" value="1"/>
</dbReference>
<dbReference type="EMBL" id="JAAAHY010000510">
    <property type="protein sequence ID" value="KAF9962948.1"/>
    <property type="molecule type" value="Genomic_DNA"/>
</dbReference>
<dbReference type="PANTHER" id="PTHR13639">
    <property type="entry name" value="CYTOCHROME C OXIDASE ASSEMBLY FACTOR 4 HOMOLOG, MITOCHONDRIAL"/>
    <property type="match status" value="1"/>
</dbReference>
<dbReference type="GO" id="GO:0005758">
    <property type="term" value="C:mitochondrial intermembrane space"/>
    <property type="evidence" value="ECO:0007669"/>
    <property type="project" value="InterPro"/>
</dbReference>
<keyword evidence="3" id="KW-1185">Reference proteome</keyword>
<dbReference type="OrthoDB" id="5586401at2759"/>
<evidence type="ECO:0000313" key="3">
    <source>
        <dbReference type="Proteomes" id="UP000738359"/>
    </source>
</evidence>
<feature type="compositionally biased region" description="Low complexity" evidence="1">
    <location>
        <begin position="31"/>
        <end position="40"/>
    </location>
</feature>
<feature type="region of interest" description="Disordered" evidence="1">
    <location>
        <begin position="1"/>
        <end position="81"/>
    </location>
</feature>
<accession>A0A9P6J5I7</accession>
<evidence type="ECO:0008006" key="4">
    <source>
        <dbReference type="Google" id="ProtNLM"/>
    </source>
</evidence>
<organism evidence="2 3">
    <name type="scientific">Mortierella alpina</name>
    <name type="common">Oleaginous fungus</name>
    <name type="synonym">Mortierella renispora</name>
    <dbReference type="NCBI Taxonomy" id="64518"/>
    <lineage>
        <taxon>Eukaryota</taxon>
        <taxon>Fungi</taxon>
        <taxon>Fungi incertae sedis</taxon>
        <taxon>Mucoromycota</taxon>
        <taxon>Mortierellomycotina</taxon>
        <taxon>Mortierellomycetes</taxon>
        <taxon>Mortierellales</taxon>
        <taxon>Mortierellaceae</taxon>
        <taxon>Mortierella</taxon>
    </lineage>
</organism>
<feature type="compositionally biased region" description="Acidic residues" evidence="1">
    <location>
        <begin position="57"/>
        <end position="72"/>
    </location>
</feature>
<feature type="compositionally biased region" description="Basic and acidic residues" evidence="1">
    <location>
        <begin position="41"/>
        <end position="56"/>
    </location>
</feature>
<sequence>MTNPTRPDQQEQDPNWAPTPRAHAQYQRRPSSSSSSSSTSPDKRSGDTAEKDKLEKGDDDDDEEEEEEEEDEYEKRIERTGCSVENEALQMCYAETHDWRACQKEMLAFRECWKRNGNVEAEQ</sequence>
<gene>
    <name evidence="2" type="ORF">BGZ70_007778</name>
</gene>
<dbReference type="AlphaFoldDB" id="A0A9P6J5I7"/>
<evidence type="ECO:0000256" key="1">
    <source>
        <dbReference type="SAM" id="MobiDB-lite"/>
    </source>
</evidence>
<dbReference type="InterPro" id="IPR039870">
    <property type="entry name" value="Coa4-like"/>
</dbReference>
<dbReference type="GO" id="GO:0033617">
    <property type="term" value="P:mitochondrial respiratory chain complex IV assembly"/>
    <property type="evidence" value="ECO:0007669"/>
    <property type="project" value="InterPro"/>
</dbReference>
<name>A0A9P6J5I7_MORAP</name>
<reference evidence="2" key="1">
    <citation type="journal article" date="2020" name="Fungal Divers.">
        <title>Resolving the Mortierellaceae phylogeny through synthesis of multi-gene phylogenetics and phylogenomics.</title>
        <authorList>
            <person name="Vandepol N."/>
            <person name="Liber J."/>
            <person name="Desiro A."/>
            <person name="Na H."/>
            <person name="Kennedy M."/>
            <person name="Barry K."/>
            <person name="Grigoriev I.V."/>
            <person name="Miller A.N."/>
            <person name="O'Donnell K."/>
            <person name="Stajich J.E."/>
            <person name="Bonito G."/>
        </authorList>
    </citation>
    <scope>NUCLEOTIDE SEQUENCE</scope>
    <source>
        <strain evidence="2">CK1249</strain>
    </source>
</reference>
<evidence type="ECO:0000313" key="2">
    <source>
        <dbReference type="EMBL" id="KAF9962948.1"/>
    </source>
</evidence>
<comment type="caution">
    <text evidence="2">The sequence shown here is derived from an EMBL/GenBank/DDBJ whole genome shotgun (WGS) entry which is preliminary data.</text>
</comment>
<proteinExistence type="predicted"/>
<dbReference type="Proteomes" id="UP000738359">
    <property type="component" value="Unassembled WGS sequence"/>
</dbReference>